<dbReference type="EMBL" id="FUWJ01000021">
    <property type="protein sequence ID" value="SKA41293.1"/>
    <property type="molecule type" value="Genomic_DNA"/>
</dbReference>
<evidence type="ECO:0000259" key="1">
    <source>
        <dbReference type="Pfam" id="PF12705"/>
    </source>
</evidence>
<name>A0A1T4TLA1_9HYPH</name>
<dbReference type="Proteomes" id="UP000190092">
    <property type="component" value="Unassembled WGS sequence"/>
</dbReference>
<feature type="domain" description="PD-(D/E)XK endonuclease-like" evidence="1">
    <location>
        <begin position="2"/>
        <end position="306"/>
    </location>
</feature>
<keyword evidence="3" id="KW-1185">Reference proteome</keyword>
<gene>
    <name evidence="2" type="ORF">SAMN02745126_06484</name>
</gene>
<dbReference type="RefSeq" id="WP_085938214.1">
    <property type="nucleotide sequence ID" value="NZ_FUWJ01000021.1"/>
</dbReference>
<dbReference type="InterPro" id="IPR038726">
    <property type="entry name" value="PDDEXK_AddAB-type"/>
</dbReference>
<evidence type="ECO:0000313" key="2">
    <source>
        <dbReference type="EMBL" id="SKA41293.1"/>
    </source>
</evidence>
<dbReference type="OrthoDB" id="7888926at2"/>
<dbReference type="STRING" id="225324.SAMN02745126_06484"/>
<reference evidence="3" key="1">
    <citation type="submission" date="2017-02" db="EMBL/GenBank/DDBJ databases">
        <authorList>
            <person name="Varghese N."/>
            <person name="Submissions S."/>
        </authorList>
    </citation>
    <scope>NUCLEOTIDE SEQUENCE [LARGE SCALE GENOMIC DNA]</scope>
    <source>
        <strain evidence="3">ATCC 27094</strain>
    </source>
</reference>
<proteinExistence type="predicted"/>
<dbReference type="InterPro" id="IPR011604">
    <property type="entry name" value="PDDEXK-like_dom_sf"/>
</dbReference>
<accession>A0A1T4TLA1</accession>
<dbReference type="Pfam" id="PF12705">
    <property type="entry name" value="PDDEXK_1"/>
    <property type="match status" value="1"/>
</dbReference>
<evidence type="ECO:0000313" key="3">
    <source>
        <dbReference type="Proteomes" id="UP000190092"/>
    </source>
</evidence>
<organism evidence="2 3">
    <name type="scientific">Enhydrobacter aerosaccus</name>
    <dbReference type="NCBI Taxonomy" id="225324"/>
    <lineage>
        <taxon>Bacteria</taxon>
        <taxon>Pseudomonadati</taxon>
        <taxon>Pseudomonadota</taxon>
        <taxon>Alphaproteobacteria</taxon>
        <taxon>Hyphomicrobiales</taxon>
        <taxon>Enhydrobacter</taxon>
    </lineage>
</organism>
<sequence length="313" mass="35685">MRWSYSAGRSFRQCQRQWFFKNIVASARANQPLRRRAYLLSKLQSLSAWRGKVVDDVISKTLIPSLNRRDTVTLKTVKQKARCLFDSQLAFALRHPIDDPDLRVSREGEDFALLHGMEYGQAPTAQDVEQAWTEVEQALTNLYNMSAVREVLKSSDYVVSQRALQFELMDDVTALAFPDAIAFSPARPPLIIDWKVHAFGQNDAWLQLAIYAIALSRSKRHADFPENFCCAPKDVVLLEAQLLTGSLREHDLGDDEIIEAEEYMINSACEITSLTEGKKYAELSAEDFRVAHHAETCQRCAFRTICWEKPHAQ</sequence>
<dbReference type="Gene3D" id="3.90.320.10">
    <property type="match status" value="1"/>
</dbReference>
<protein>
    <submittedName>
        <fullName evidence="2">PD-(D/E)XK nuclease superfamily protein</fullName>
    </submittedName>
</protein>
<dbReference type="AlphaFoldDB" id="A0A1T4TLA1"/>